<dbReference type="Gene3D" id="1.10.10.10">
    <property type="entry name" value="Winged helix-like DNA-binding domain superfamily/Winged helix DNA-binding domain"/>
    <property type="match status" value="1"/>
</dbReference>
<dbReference type="SUPFAM" id="SSF46785">
    <property type="entry name" value="Winged helix' DNA-binding domain"/>
    <property type="match status" value="1"/>
</dbReference>
<dbReference type="PROSITE" id="PS51078">
    <property type="entry name" value="ICLR_ED"/>
    <property type="match status" value="1"/>
</dbReference>
<dbReference type="Pfam" id="PF01614">
    <property type="entry name" value="IclR_C"/>
    <property type="match status" value="1"/>
</dbReference>
<name>A0A521ERF6_9RHOB</name>
<feature type="domain" description="IclR-ED" evidence="5">
    <location>
        <begin position="85"/>
        <end position="269"/>
    </location>
</feature>
<dbReference type="Pfam" id="PF09339">
    <property type="entry name" value="HTH_IclR"/>
    <property type="match status" value="1"/>
</dbReference>
<dbReference type="PROSITE" id="PS51077">
    <property type="entry name" value="HTH_ICLR"/>
    <property type="match status" value="1"/>
</dbReference>
<proteinExistence type="predicted"/>
<dbReference type="InterPro" id="IPR029016">
    <property type="entry name" value="GAF-like_dom_sf"/>
</dbReference>
<accession>A0A521ERF6</accession>
<dbReference type="OrthoDB" id="9807558at2"/>
<dbReference type="GO" id="GO:0045892">
    <property type="term" value="P:negative regulation of DNA-templated transcription"/>
    <property type="evidence" value="ECO:0007669"/>
    <property type="project" value="TreeGrafter"/>
</dbReference>
<dbReference type="RefSeq" id="WP_142663976.1">
    <property type="nucleotide sequence ID" value="NZ_FXTK01000015.1"/>
</dbReference>
<dbReference type="InterPro" id="IPR036388">
    <property type="entry name" value="WH-like_DNA-bd_sf"/>
</dbReference>
<keyword evidence="2" id="KW-0238">DNA-binding</keyword>
<protein>
    <submittedName>
        <fullName evidence="6">Transcriptional regulator, IclR family</fullName>
    </submittedName>
</protein>
<dbReference type="InterPro" id="IPR036390">
    <property type="entry name" value="WH_DNA-bd_sf"/>
</dbReference>
<dbReference type="InterPro" id="IPR005471">
    <property type="entry name" value="Tscrpt_reg_IclR_N"/>
</dbReference>
<keyword evidence="1" id="KW-0805">Transcription regulation</keyword>
<organism evidence="6 7">
    <name type="scientific">Paracoccus laeviglucosivorans</name>
    <dbReference type="NCBI Taxonomy" id="1197861"/>
    <lineage>
        <taxon>Bacteria</taxon>
        <taxon>Pseudomonadati</taxon>
        <taxon>Pseudomonadota</taxon>
        <taxon>Alphaproteobacteria</taxon>
        <taxon>Rhodobacterales</taxon>
        <taxon>Paracoccaceae</taxon>
        <taxon>Paracoccus</taxon>
    </lineage>
</organism>
<dbReference type="Gene3D" id="3.30.450.40">
    <property type="match status" value="1"/>
</dbReference>
<feature type="domain" description="HTH iclR-type" evidence="4">
    <location>
        <begin position="22"/>
        <end position="84"/>
    </location>
</feature>
<dbReference type="AlphaFoldDB" id="A0A521ERF6"/>
<sequence length="269" mass="29623">MVKQPEASPGLTSPEPDHRLYVQAIERSMTVLNAFNGGREQLTLSELAERCDIGRSAIQRIVYTLAYLGYLDRAQDDQSYRLTARMFQLCDALVGQQNAGPRIAAALKRLAEETGESVAWVGRDGDEIVILQSVRSQHYSHVSLPVGQRFNVLTAASGQVFLAHLDRQEAETIFLRADDAARRRMGTSDFETYADVLQDIRDQGYALTEKSEDLYSVSMSVPVFSTSGPPLGMINVSALQSRLPKSDAVARLLAPMREAAEAVTRAIGF</sequence>
<dbReference type="InterPro" id="IPR014757">
    <property type="entry name" value="Tscrpt_reg_IclR_C"/>
</dbReference>
<dbReference type="GO" id="GO:0003677">
    <property type="term" value="F:DNA binding"/>
    <property type="evidence" value="ECO:0007669"/>
    <property type="project" value="UniProtKB-KW"/>
</dbReference>
<dbReference type="SUPFAM" id="SSF55781">
    <property type="entry name" value="GAF domain-like"/>
    <property type="match status" value="1"/>
</dbReference>
<dbReference type="Proteomes" id="UP000319014">
    <property type="component" value="Unassembled WGS sequence"/>
</dbReference>
<evidence type="ECO:0000256" key="2">
    <source>
        <dbReference type="ARBA" id="ARBA00023125"/>
    </source>
</evidence>
<dbReference type="GO" id="GO:0003700">
    <property type="term" value="F:DNA-binding transcription factor activity"/>
    <property type="evidence" value="ECO:0007669"/>
    <property type="project" value="TreeGrafter"/>
</dbReference>
<evidence type="ECO:0000259" key="5">
    <source>
        <dbReference type="PROSITE" id="PS51078"/>
    </source>
</evidence>
<dbReference type="PANTHER" id="PTHR30136">
    <property type="entry name" value="HELIX-TURN-HELIX TRANSCRIPTIONAL REGULATOR, ICLR FAMILY"/>
    <property type="match status" value="1"/>
</dbReference>
<reference evidence="6 7" key="1">
    <citation type="submission" date="2017-05" db="EMBL/GenBank/DDBJ databases">
        <authorList>
            <person name="Varghese N."/>
            <person name="Submissions S."/>
        </authorList>
    </citation>
    <scope>NUCLEOTIDE SEQUENCE [LARGE SCALE GENOMIC DNA]</scope>
    <source>
        <strain evidence="6 7">DSM 100094</strain>
    </source>
</reference>
<dbReference type="EMBL" id="FXTK01000015">
    <property type="protein sequence ID" value="SMO86514.1"/>
    <property type="molecule type" value="Genomic_DNA"/>
</dbReference>
<gene>
    <name evidence="6" type="ORF">SAMN06265221_1158</name>
</gene>
<dbReference type="SMART" id="SM00346">
    <property type="entry name" value="HTH_ICLR"/>
    <property type="match status" value="1"/>
</dbReference>
<dbReference type="PANTHER" id="PTHR30136:SF35">
    <property type="entry name" value="HTH-TYPE TRANSCRIPTIONAL REGULATOR RV1719"/>
    <property type="match status" value="1"/>
</dbReference>
<dbReference type="InterPro" id="IPR050707">
    <property type="entry name" value="HTH_MetabolicPath_Reg"/>
</dbReference>
<evidence type="ECO:0000313" key="7">
    <source>
        <dbReference type="Proteomes" id="UP000319014"/>
    </source>
</evidence>
<keyword evidence="7" id="KW-1185">Reference proteome</keyword>
<evidence type="ECO:0000259" key="4">
    <source>
        <dbReference type="PROSITE" id="PS51077"/>
    </source>
</evidence>
<keyword evidence="3" id="KW-0804">Transcription</keyword>
<evidence type="ECO:0000256" key="3">
    <source>
        <dbReference type="ARBA" id="ARBA00023163"/>
    </source>
</evidence>
<evidence type="ECO:0000256" key="1">
    <source>
        <dbReference type="ARBA" id="ARBA00023015"/>
    </source>
</evidence>
<evidence type="ECO:0000313" key="6">
    <source>
        <dbReference type="EMBL" id="SMO86514.1"/>
    </source>
</evidence>